<dbReference type="OrthoDB" id="9809485at2"/>
<dbReference type="InterPro" id="IPR027417">
    <property type="entry name" value="P-loop_NTPase"/>
</dbReference>
<keyword evidence="2 10" id="KW-0690">Ribosome biogenesis</keyword>
<dbReference type="InterPro" id="IPR012340">
    <property type="entry name" value="NA-bd_OB-fold"/>
</dbReference>
<keyword evidence="4 10" id="KW-0699">rRNA-binding</keyword>
<dbReference type="PROSITE" id="PS51721">
    <property type="entry name" value="G_CP"/>
    <property type="match status" value="1"/>
</dbReference>
<feature type="domain" description="CP-type G" evidence="12">
    <location>
        <begin position="104"/>
        <end position="259"/>
    </location>
</feature>
<dbReference type="NCBIfam" id="TIGR00157">
    <property type="entry name" value="ribosome small subunit-dependent GTPase A"/>
    <property type="match status" value="1"/>
</dbReference>
<keyword evidence="5 10" id="KW-0547">Nucleotide-binding</keyword>
<evidence type="ECO:0000313" key="14">
    <source>
        <dbReference type="Proteomes" id="UP000273083"/>
    </source>
</evidence>
<comment type="similarity">
    <text evidence="10">Belongs to the TRAFAC class YlqF/YawG GTPase family. RsgA subfamily.</text>
</comment>
<feature type="binding site" evidence="10">
    <location>
        <begin position="201"/>
        <end position="209"/>
    </location>
    <ligand>
        <name>GTP</name>
        <dbReference type="ChEBI" id="CHEBI:37565"/>
    </ligand>
</feature>
<comment type="function">
    <text evidence="10">One of several proteins that assist in the late maturation steps of the functional core of the 30S ribosomal subunit. Helps release RbfA from mature subunits. May play a role in the assembly of ribosomal proteins into the subunit. Circularly permuted GTPase that catalyzes slow GTP hydrolysis, GTPase activity is stimulated by the 30S ribosomal subunit.</text>
</comment>
<evidence type="ECO:0000256" key="8">
    <source>
        <dbReference type="ARBA" id="ARBA00022884"/>
    </source>
</evidence>
<dbReference type="InterPro" id="IPR010914">
    <property type="entry name" value="RsgA_GTPase_dom"/>
</dbReference>
<dbReference type="PANTHER" id="PTHR32120">
    <property type="entry name" value="SMALL RIBOSOMAL SUBUNIT BIOGENESIS GTPASE RSGA"/>
    <property type="match status" value="1"/>
</dbReference>
<keyword evidence="1 10" id="KW-0963">Cytoplasm</keyword>
<evidence type="ECO:0000256" key="10">
    <source>
        <dbReference type="HAMAP-Rule" id="MF_01820"/>
    </source>
</evidence>
<evidence type="ECO:0000256" key="3">
    <source>
        <dbReference type="ARBA" id="ARBA00022723"/>
    </source>
</evidence>
<comment type="caution">
    <text evidence="13">The sequence shown here is derived from an EMBL/GenBank/DDBJ whole genome shotgun (WGS) entry which is preliminary data.</text>
</comment>
<dbReference type="InterPro" id="IPR004881">
    <property type="entry name" value="Ribosome_biogen_GTPase_RsgA"/>
</dbReference>
<proteinExistence type="inferred from homology"/>
<dbReference type="Gene3D" id="3.40.50.300">
    <property type="entry name" value="P-loop containing nucleotide triphosphate hydrolases"/>
    <property type="match status" value="1"/>
</dbReference>
<protein>
    <recommendedName>
        <fullName evidence="10">Small ribosomal subunit biogenesis GTPase RsgA</fullName>
        <ecNumber evidence="10">3.6.1.-</ecNumber>
    </recommendedName>
</protein>
<dbReference type="Pfam" id="PF03193">
    <property type="entry name" value="RsgA_GTPase"/>
    <property type="match status" value="1"/>
</dbReference>
<evidence type="ECO:0000259" key="12">
    <source>
        <dbReference type="PROSITE" id="PS51721"/>
    </source>
</evidence>
<keyword evidence="8 10" id="KW-0694">RNA-binding</keyword>
<evidence type="ECO:0000256" key="1">
    <source>
        <dbReference type="ARBA" id="ARBA00022490"/>
    </source>
</evidence>
<dbReference type="GO" id="GO:0005525">
    <property type="term" value="F:GTP binding"/>
    <property type="evidence" value="ECO:0007669"/>
    <property type="project" value="UniProtKB-UniRule"/>
</dbReference>
<dbReference type="GO" id="GO:0046872">
    <property type="term" value="F:metal ion binding"/>
    <property type="evidence" value="ECO:0007669"/>
    <property type="project" value="UniProtKB-KW"/>
</dbReference>
<keyword evidence="9 10" id="KW-0342">GTP-binding</keyword>
<keyword evidence="3 10" id="KW-0479">Metal-binding</keyword>
<name>A0A3N1XC10_9FIRM</name>
<feature type="domain" description="EngC GTPase" evidence="11">
    <location>
        <begin position="110"/>
        <end position="257"/>
    </location>
</feature>
<dbReference type="EC" id="3.6.1.-" evidence="10"/>
<comment type="subunit">
    <text evidence="10">Monomer. Associates with 30S ribosomal subunit, binds 16S rRNA.</text>
</comment>
<dbReference type="SUPFAM" id="SSF52540">
    <property type="entry name" value="P-loop containing nucleoside triphosphate hydrolases"/>
    <property type="match status" value="1"/>
</dbReference>
<feature type="binding site" evidence="10">
    <location>
        <position position="289"/>
    </location>
    <ligand>
        <name>Zn(2+)</name>
        <dbReference type="ChEBI" id="CHEBI:29105"/>
    </ligand>
</feature>
<reference evidence="13 14" key="1">
    <citation type="submission" date="2018-11" db="EMBL/GenBank/DDBJ databases">
        <title>Genomic Encyclopedia of Type Strains, Phase IV (KMG-IV): sequencing the most valuable type-strain genomes for metagenomic binning, comparative biology and taxonomic classification.</title>
        <authorList>
            <person name="Goeker M."/>
        </authorList>
    </citation>
    <scope>NUCLEOTIDE SEQUENCE [LARGE SCALE GENOMIC DNA]</scope>
    <source>
        <strain evidence="13 14">DSM 26537</strain>
    </source>
</reference>
<feature type="binding site" evidence="10">
    <location>
        <begin position="149"/>
        <end position="152"/>
    </location>
    <ligand>
        <name>GTP</name>
        <dbReference type="ChEBI" id="CHEBI:37565"/>
    </ligand>
</feature>
<evidence type="ECO:0000256" key="6">
    <source>
        <dbReference type="ARBA" id="ARBA00022801"/>
    </source>
</evidence>
<dbReference type="InterPro" id="IPR030378">
    <property type="entry name" value="G_CP_dom"/>
</dbReference>
<dbReference type="HAMAP" id="MF_01820">
    <property type="entry name" value="GTPase_RsgA"/>
    <property type="match status" value="1"/>
</dbReference>
<evidence type="ECO:0000256" key="2">
    <source>
        <dbReference type="ARBA" id="ARBA00022517"/>
    </source>
</evidence>
<comment type="cofactor">
    <cofactor evidence="10">
        <name>Zn(2+)</name>
        <dbReference type="ChEBI" id="CHEBI:29105"/>
    </cofactor>
    <text evidence="10">Binds 1 zinc ion per subunit.</text>
</comment>
<dbReference type="CDD" id="cd01854">
    <property type="entry name" value="YjeQ_EngC"/>
    <property type="match status" value="1"/>
</dbReference>
<dbReference type="EMBL" id="RJVG01000013">
    <property type="protein sequence ID" value="ROR23641.1"/>
    <property type="molecule type" value="Genomic_DNA"/>
</dbReference>
<dbReference type="SUPFAM" id="SSF50249">
    <property type="entry name" value="Nucleic acid-binding proteins"/>
    <property type="match status" value="1"/>
</dbReference>
<sequence>MNLKNCGFDNYYQQQITREDIRIGLVPGRIIESHRELYRIITDEGETTARLKGSYFYSGEKSILYPTVGDYVLVKSNTLGDDIIYSVLARKTFFSRLNPTPGIGEQIVAANFDYVFIMTSLNYDFNIRRLERYLAAAWQSGGSPVIILTKADLVHDYNSQIAEVLEIAPGVPVIPISSHTGYGLEELNKYLQPSKTIVFLGSSGIGKSSLVNALTNDLIMPVKEIRKEDSRGRHTTTHRQMIRLKNDVFIIDTPGMRELGMWDVTSGIQEAFADIENLAEQCKFTNCSHQKEPGCAIQEALTNGNLDIKRWKSYCKLKKETQYKKRKQLHK</sequence>
<dbReference type="GO" id="GO:0019843">
    <property type="term" value="F:rRNA binding"/>
    <property type="evidence" value="ECO:0007669"/>
    <property type="project" value="UniProtKB-KW"/>
</dbReference>
<keyword evidence="6 10" id="KW-0378">Hydrolase</keyword>
<gene>
    <name evidence="10" type="primary">rsgA</name>
    <name evidence="13" type="ORF">EDD66_11335</name>
</gene>
<feature type="binding site" evidence="10">
    <location>
        <position position="282"/>
    </location>
    <ligand>
        <name>Zn(2+)</name>
        <dbReference type="ChEBI" id="CHEBI:29105"/>
    </ligand>
</feature>
<dbReference type="AlphaFoldDB" id="A0A3N1XC10"/>
<feature type="binding site" evidence="10">
    <location>
        <position position="295"/>
    </location>
    <ligand>
        <name>Zn(2+)</name>
        <dbReference type="ChEBI" id="CHEBI:29105"/>
    </ligand>
</feature>
<accession>A0A3N1XC10</accession>
<dbReference type="Proteomes" id="UP000273083">
    <property type="component" value="Unassembled WGS sequence"/>
</dbReference>
<evidence type="ECO:0000313" key="13">
    <source>
        <dbReference type="EMBL" id="ROR23641.1"/>
    </source>
</evidence>
<evidence type="ECO:0000256" key="9">
    <source>
        <dbReference type="ARBA" id="ARBA00023134"/>
    </source>
</evidence>
<keyword evidence="7 10" id="KW-0862">Zinc</keyword>
<dbReference type="GO" id="GO:0003924">
    <property type="term" value="F:GTPase activity"/>
    <property type="evidence" value="ECO:0007669"/>
    <property type="project" value="UniProtKB-UniRule"/>
</dbReference>
<dbReference type="PANTHER" id="PTHR32120:SF10">
    <property type="entry name" value="SMALL RIBOSOMAL SUBUNIT BIOGENESIS GTPASE RSGA"/>
    <property type="match status" value="1"/>
</dbReference>
<dbReference type="Gene3D" id="1.10.40.50">
    <property type="entry name" value="Probable gtpase engc, domain 3"/>
    <property type="match status" value="1"/>
</dbReference>
<organism evidence="13 14">
    <name type="scientific">Mobilisporobacter senegalensis</name>
    <dbReference type="NCBI Taxonomy" id="1329262"/>
    <lineage>
        <taxon>Bacteria</taxon>
        <taxon>Bacillati</taxon>
        <taxon>Bacillota</taxon>
        <taxon>Clostridia</taxon>
        <taxon>Lachnospirales</taxon>
        <taxon>Lachnospiraceae</taxon>
        <taxon>Mobilisporobacter</taxon>
    </lineage>
</organism>
<evidence type="ECO:0000256" key="5">
    <source>
        <dbReference type="ARBA" id="ARBA00022741"/>
    </source>
</evidence>
<dbReference type="PROSITE" id="PS50936">
    <property type="entry name" value="ENGC_GTPASE"/>
    <property type="match status" value="1"/>
</dbReference>
<feature type="binding site" evidence="10">
    <location>
        <position position="287"/>
    </location>
    <ligand>
        <name>Zn(2+)</name>
        <dbReference type="ChEBI" id="CHEBI:29105"/>
    </ligand>
</feature>
<evidence type="ECO:0000256" key="7">
    <source>
        <dbReference type="ARBA" id="ARBA00022833"/>
    </source>
</evidence>
<dbReference type="GO" id="GO:0042274">
    <property type="term" value="P:ribosomal small subunit biogenesis"/>
    <property type="evidence" value="ECO:0007669"/>
    <property type="project" value="UniProtKB-UniRule"/>
</dbReference>
<evidence type="ECO:0000259" key="11">
    <source>
        <dbReference type="PROSITE" id="PS50936"/>
    </source>
</evidence>
<dbReference type="RefSeq" id="WP_123610640.1">
    <property type="nucleotide sequence ID" value="NZ_RJVG01000013.1"/>
</dbReference>
<keyword evidence="14" id="KW-1185">Reference proteome</keyword>
<comment type="subcellular location">
    <subcellularLocation>
        <location evidence="10">Cytoplasm</location>
    </subcellularLocation>
</comment>
<evidence type="ECO:0000256" key="4">
    <source>
        <dbReference type="ARBA" id="ARBA00022730"/>
    </source>
</evidence>
<dbReference type="GO" id="GO:0005737">
    <property type="term" value="C:cytoplasm"/>
    <property type="evidence" value="ECO:0007669"/>
    <property type="project" value="UniProtKB-SubCell"/>
</dbReference>